<dbReference type="RefSeq" id="WP_210656225.1">
    <property type="nucleotide sequence ID" value="NZ_JAGKQQ010000001.1"/>
</dbReference>
<gene>
    <name evidence="4" type="ORF">J8F10_18795</name>
</gene>
<dbReference type="InterPro" id="IPR001789">
    <property type="entry name" value="Sig_transdc_resp-reg_receiver"/>
</dbReference>
<dbReference type="Pfam" id="PF00072">
    <property type="entry name" value="Response_reg"/>
    <property type="match status" value="1"/>
</dbReference>
<dbReference type="SMART" id="SM00448">
    <property type="entry name" value="REC"/>
    <property type="match status" value="1"/>
</dbReference>
<dbReference type="InterPro" id="IPR011006">
    <property type="entry name" value="CheY-like_superfamily"/>
</dbReference>
<evidence type="ECO:0000313" key="5">
    <source>
        <dbReference type="Proteomes" id="UP000676565"/>
    </source>
</evidence>
<name>A0ABS5BWP0_9BACT</name>
<feature type="domain" description="Response regulatory" evidence="3">
    <location>
        <begin position="7"/>
        <end position="122"/>
    </location>
</feature>
<evidence type="ECO:0000259" key="3">
    <source>
        <dbReference type="PROSITE" id="PS50110"/>
    </source>
</evidence>
<keyword evidence="5" id="KW-1185">Reference proteome</keyword>
<dbReference type="EMBL" id="JAGKQQ010000001">
    <property type="protein sequence ID" value="MBP3957298.1"/>
    <property type="molecule type" value="Genomic_DNA"/>
</dbReference>
<proteinExistence type="predicted"/>
<dbReference type="CDD" id="cd00156">
    <property type="entry name" value="REC"/>
    <property type="match status" value="1"/>
</dbReference>
<accession>A0ABS5BWP0</accession>
<evidence type="ECO:0000256" key="2">
    <source>
        <dbReference type="PROSITE-ProRule" id="PRU00169"/>
    </source>
</evidence>
<comment type="caution">
    <text evidence="4">The sequence shown here is derived from an EMBL/GenBank/DDBJ whole genome shotgun (WGS) entry which is preliminary data.</text>
</comment>
<protein>
    <submittedName>
        <fullName evidence="4">Response regulator</fullName>
    </submittedName>
</protein>
<feature type="modified residue" description="4-aspartylphosphate" evidence="2">
    <location>
        <position position="56"/>
    </location>
</feature>
<dbReference type="InterPro" id="IPR050595">
    <property type="entry name" value="Bact_response_regulator"/>
</dbReference>
<evidence type="ECO:0000313" key="4">
    <source>
        <dbReference type="EMBL" id="MBP3957298.1"/>
    </source>
</evidence>
<dbReference type="Gene3D" id="3.40.50.2300">
    <property type="match status" value="1"/>
</dbReference>
<keyword evidence="1 2" id="KW-0597">Phosphoprotein</keyword>
<dbReference type="Proteomes" id="UP000676565">
    <property type="component" value="Unassembled WGS sequence"/>
</dbReference>
<dbReference type="SUPFAM" id="SSF52172">
    <property type="entry name" value="CheY-like"/>
    <property type="match status" value="1"/>
</dbReference>
<sequence length="140" mass="14977">MSSRYGTILLVEDDPDLRGTLETVLHNAGYEVISTGNGLRAVELAHEHKPVAAIVDMLLPGQSGFQVTLALKERFGDNIRVAIMSGYTSPAQQDYAAASGAEHFLPKPFGPTALLDIAATICPPRPTPVISVRRKVKIGV</sequence>
<reference evidence="4 5" key="1">
    <citation type="submission" date="2021-04" db="EMBL/GenBank/DDBJ databases">
        <authorList>
            <person name="Ivanova A."/>
        </authorList>
    </citation>
    <scope>NUCLEOTIDE SEQUENCE [LARGE SCALE GENOMIC DNA]</scope>
    <source>
        <strain evidence="4 5">G18</strain>
    </source>
</reference>
<dbReference type="PANTHER" id="PTHR44591:SF3">
    <property type="entry name" value="RESPONSE REGULATORY DOMAIN-CONTAINING PROTEIN"/>
    <property type="match status" value="1"/>
</dbReference>
<dbReference type="PROSITE" id="PS50110">
    <property type="entry name" value="RESPONSE_REGULATORY"/>
    <property type="match status" value="1"/>
</dbReference>
<dbReference type="PANTHER" id="PTHR44591">
    <property type="entry name" value="STRESS RESPONSE REGULATOR PROTEIN 1"/>
    <property type="match status" value="1"/>
</dbReference>
<evidence type="ECO:0000256" key="1">
    <source>
        <dbReference type="ARBA" id="ARBA00022553"/>
    </source>
</evidence>
<organism evidence="4 5">
    <name type="scientific">Gemmata palustris</name>
    <dbReference type="NCBI Taxonomy" id="2822762"/>
    <lineage>
        <taxon>Bacteria</taxon>
        <taxon>Pseudomonadati</taxon>
        <taxon>Planctomycetota</taxon>
        <taxon>Planctomycetia</taxon>
        <taxon>Gemmatales</taxon>
        <taxon>Gemmataceae</taxon>
        <taxon>Gemmata</taxon>
    </lineage>
</organism>